<dbReference type="SUPFAM" id="SSF54292">
    <property type="entry name" value="2Fe-2S ferredoxin-like"/>
    <property type="match status" value="1"/>
</dbReference>
<dbReference type="Gene3D" id="3.10.20.30">
    <property type="match status" value="1"/>
</dbReference>
<dbReference type="KEGG" id="mtw:CQW49_20660"/>
<comment type="cofactor">
    <cofactor evidence="6">
        <name>[2Fe-2S] cluster</name>
        <dbReference type="ChEBI" id="CHEBI:190135"/>
    </cofactor>
</comment>
<dbReference type="PROSITE" id="PS51085">
    <property type="entry name" value="2FE2S_FER_2"/>
    <property type="match status" value="1"/>
</dbReference>
<dbReference type="GO" id="GO:0009055">
    <property type="term" value="F:electron transfer activity"/>
    <property type="evidence" value="ECO:0007669"/>
    <property type="project" value="TreeGrafter"/>
</dbReference>
<dbReference type="EMBL" id="CP023737">
    <property type="protein sequence ID" value="ATQ70029.1"/>
    <property type="molecule type" value="Genomic_DNA"/>
</dbReference>
<keyword evidence="9" id="KW-1185">Reference proteome</keyword>
<dbReference type="GO" id="GO:0046872">
    <property type="term" value="F:metal ion binding"/>
    <property type="evidence" value="ECO:0007669"/>
    <property type="project" value="UniProtKB-KW"/>
</dbReference>
<dbReference type="Proteomes" id="UP000230709">
    <property type="component" value="Chromosome"/>
</dbReference>
<keyword evidence="3" id="KW-0479">Metal-binding</keyword>
<proteinExistence type="inferred from homology"/>
<dbReference type="InterPro" id="IPR036010">
    <property type="entry name" value="2Fe-2S_ferredoxin-like_sf"/>
</dbReference>
<reference evidence="9" key="1">
    <citation type="submission" date="2017-10" db="EMBL/GenBank/DDBJ databases">
        <title>Completed PacBio SMRT sequence of Methylosinus trichosporium OB3b reveals presence of a third large plasmid.</title>
        <authorList>
            <person name="Charles T.C."/>
            <person name="Lynch M.D.J."/>
            <person name="Heil J.R."/>
            <person name="Cheng J."/>
        </authorList>
    </citation>
    <scope>NUCLEOTIDE SEQUENCE [LARGE SCALE GENOMIC DNA]</scope>
    <source>
        <strain evidence="9">OB3b</strain>
    </source>
</reference>
<dbReference type="InterPro" id="IPR001041">
    <property type="entry name" value="2Fe-2S_ferredoxin-type"/>
</dbReference>
<accession>A0A2D2D5C6</accession>
<evidence type="ECO:0000256" key="4">
    <source>
        <dbReference type="ARBA" id="ARBA00023004"/>
    </source>
</evidence>
<name>A0A2D2D5C6_METT3</name>
<evidence type="ECO:0000256" key="1">
    <source>
        <dbReference type="ARBA" id="ARBA00010914"/>
    </source>
</evidence>
<evidence type="ECO:0000313" key="9">
    <source>
        <dbReference type="Proteomes" id="UP000230709"/>
    </source>
</evidence>
<organism evidence="8 9">
    <name type="scientific">Methylosinus trichosporium (strain ATCC 35070 / NCIMB 11131 / UNIQEM 75 / OB3b)</name>
    <dbReference type="NCBI Taxonomy" id="595536"/>
    <lineage>
        <taxon>Bacteria</taxon>
        <taxon>Pseudomonadati</taxon>
        <taxon>Pseudomonadota</taxon>
        <taxon>Alphaproteobacteria</taxon>
        <taxon>Hyphomicrobiales</taxon>
        <taxon>Methylocystaceae</taxon>
        <taxon>Methylosinus</taxon>
    </lineage>
</organism>
<dbReference type="PANTHER" id="PTHR23426">
    <property type="entry name" value="FERREDOXIN/ADRENODOXIN"/>
    <property type="match status" value="1"/>
</dbReference>
<evidence type="ECO:0000256" key="2">
    <source>
        <dbReference type="ARBA" id="ARBA00022714"/>
    </source>
</evidence>
<dbReference type="AlphaFoldDB" id="A0A2D2D5C6"/>
<evidence type="ECO:0000313" key="8">
    <source>
        <dbReference type="EMBL" id="ATQ70029.1"/>
    </source>
</evidence>
<dbReference type="STRING" id="595536.GCA_000178815_01065"/>
<dbReference type="GO" id="GO:0051537">
    <property type="term" value="F:2 iron, 2 sulfur cluster binding"/>
    <property type="evidence" value="ECO:0007669"/>
    <property type="project" value="UniProtKB-KW"/>
</dbReference>
<comment type="similarity">
    <text evidence="1">Belongs to the adrenodoxin/putidaredoxin family.</text>
</comment>
<gene>
    <name evidence="8" type="ORF">CQW49_20660</name>
</gene>
<feature type="domain" description="2Fe-2S ferredoxin-type" evidence="7">
    <location>
        <begin position="2"/>
        <end position="105"/>
    </location>
</feature>
<dbReference type="InterPro" id="IPR012675">
    <property type="entry name" value="Beta-grasp_dom_sf"/>
</dbReference>
<protein>
    <submittedName>
        <fullName evidence="8">Ferredoxin</fullName>
    </submittedName>
</protein>
<dbReference type="InterPro" id="IPR001055">
    <property type="entry name" value="Adrenodoxin-like"/>
</dbReference>
<dbReference type="GO" id="GO:0140647">
    <property type="term" value="P:P450-containing electron transport chain"/>
    <property type="evidence" value="ECO:0007669"/>
    <property type="project" value="InterPro"/>
</dbReference>
<evidence type="ECO:0000259" key="7">
    <source>
        <dbReference type="PROSITE" id="PS51085"/>
    </source>
</evidence>
<keyword evidence="4" id="KW-0408">Iron</keyword>
<evidence type="ECO:0000256" key="3">
    <source>
        <dbReference type="ARBA" id="ARBA00022723"/>
    </source>
</evidence>
<dbReference type="RefSeq" id="WP_003611467.1">
    <property type="nucleotide sequence ID" value="NZ_ADVE02000001.1"/>
</dbReference>
<keyword evidence="5" id="KW-0411">Iron-sulfur</keyword>
<evidence type="ECO:0000256" key="5">
    <source>
        <dbReference type="ARBA" id="ARBA00023014"/>
    </source>
</evidence>
<keyword evidence="2" id="KW-0001">2Fe-2S</keyword>
<sequence length="109" mass="11934">MTKFTLETRDGTRSEIAGKDRATMMKLIRKSGVQELLAECGGSCTCATCQIYVDLPEGVAMPPIETAEAIMLAKAPNRRLNSRLACQMKFDSSLDGMHVCIAPEDFSQM</sequence>
<dbReference type="PANTHER" id="PTHR23426:SF65">
    <property type="entry name" value="FERREDOXIN-2, MITOCHONDRIAL"/>
    <property type="match status" value="1"/>
</dbReference>
<evidence type="ECO:0000256" key="6">
    <source>
        <dbReference type="ARBA" id="ARBA00034078"/>
    </source>
</evidence>